<name>A0A4Q2VLA1_FUSOX</name>
<protein>
    <submittedName>
        <fullName evidence="1">Uncharacterized protein</fullName>
    </submittedName>
</protein>
<evidence type="ECO:0000313" key="1">
    <source>
        <dbReference type="EMBL" id="RYC87184.1"/>
    </source>
</evidence>
<dbReference type="Proteomes" id="UP000290540">
    <property type="component" value="Unassembled WGS sequence"/>
</dbReference>
<reference evidence="1 2" key="1">
    <citation type="submission" date="2016-12" db="EMBL/GenBank/DDBJ databases">
        <title>Draft genome sequence of Fusarium oxysporum causing rot on Narcissus.</title>
        <authorList>
            <person name="Armitage A.D."/>
            <person name="Taylor A."/>
            <person name="Clarkson J.P."/>
            <person name="Harrison R.J."/>
            <person name="Jackson A.C."/>
        </authorList>
    </citation>
    <scope>NUCLEOTIDE SEQUENCE [LARGE SCALE GENOMIC DNA]</scope>
    <source>
        <strain evidence="1 2">N139</strain>
    </source>
</reference>
<accession>A0A4Q2VLA1</accession>
<proteinExistence type="predicted"/>
<comment type="caution">
    <text evidence="1">The sequence shown here is derived from an EMBL/GenBank/DDBJ whole genome shotgun (WGS) entry which is preliminary data.</text>
</comment>
<sequence length="106" mass="12064">MTGDIIKIGTWYGYEEGGVWGWNFTVSSEQATIITALLALGLQTTGLRSWKIFCYILHRSRRHDVPRDAMIREQEVLLRDEGSDIGAVFGMASLLSTWRTWQPSSR</sequence>
<dbReference type="EMBL" id="MQTW01000079">
    <property type="protein sequence ID" value="RYC87184.1"/>
    <property type="molecule type" value="Genomic_DNA"/>
</dbReference>
<dbReference type="AlphaFoldDB" id="A0A4Q2VLA1"/>
<organism evidence="1 2">
    <name type="scientific">Fusarium oxysporum f. sp. narcissi</name>
    <dbReference type="NCBI Taxonomy" id="451672"/>
    <lineage>
        <taxon>Eukaryota</taxon>
        <taxon>Fungi</taxon>
        <taxon>Dikarya</taxon>
        <taxon>Ascomycota</taxon>
        <taxon>Pezizomycotina</taxon>
        <taxon>Sordariomycetes</taxon>
        <taxon>Hypocreomycetidae</taxon>
        <taxon>Hypocreales</taxon>
        <taxon>Nectriaceae</taxon>
        <taxon>Fusarium</taxon>
        <taxon>Fusarium oxysporum species complex</taxon>
    </lineage>
</organism>
<gene>
    <name evidence="1" type="ORF">BFJ63_vAg9993</name>
</gene>
<evidence type="ECO:0000313" key="2">
    <source>
        <dbReference type="Proteomes" id="UP000290540"/>
    </source>
</evidence>